<dbReference type="Proteomes" id="UP001627408">
    <property type="component" value="Unassembled WGS sequence"/>
</dbReference>
<name>A0ABW8UYC1_9RHOB</name>
<evidence type="ECO:0000313" key="1">
    <source>
        <dbReference type="EMBL" id="MFL4471932.1"/>
    </source>
</evidence>
<proteinExistence type="predicted"/>
<sequence length="245" mass="27144">MIAFLGMYDMPHAAAAYDRFWSAIRGELGHGPDHLTRSAEPWPIWQSDDLLLAQTCGLPYRARLYPQVRLVGTPDYGLRDCPQGYYYSYIVRRSGDRRSIRELARAGTIAFNEPLSQSGWAAPVAHLGHLGLRPGETMQTGSHLESARAVLAGHADYAAIDAITYQMWDRAEPQVFAGLEAFTRTDPTPGLPLITSATQDAKKIARAVTRAIDTLPAEDREILMLNGLVQIPQSTYRAIPIPRMP</sequence>
<protein>
    <submittedName>
        <fullName evidence="1">Phosphate/phosphite/phosphonate ABC transporter substrate-binding protein</fullName>
    </submittedName>
</protein>
<organism evidence="1 2">
    <name type="scientific">Tateyamaria armeniaca</name>
    <dbReference type="NCBI Taxonomy" id="2518930"/>
    <lineage>
        <taxon>Bacteria</taxon>
        <taxon>Pseudomonadati</taxon>
        <taxon>Pseudomonadota</taxon>
        <taxon>Alphaproteobacteria</taxon>
        <taxon>Rhodobacterales</taxon>
        <taxon>Roseobacteraceae</taxon>
        <taxon>Tateyamaria</taxon>
    </lineage>
</organism>
<evidence type="ECO:0000313" key="2">
    <source>
        <dbReference type="Proteomes" id="UP001627408"/>
    </source>
</evidence>
<dbReference type="Pfam" id="PF12974">
    <property type="entry name" value="Phosphonate-bd"/>
    <property type="match status" value="1"/>
</dbReference>
<dbReference type="PANTHER" id="PTHR35841:SF1">
    <property type="entry name" value="PHOSPHONATES-BINDING PERIPLASMIC PROTEIN"/>
    <property type="match status" value="1"/>
</dbReference>
<reference evidence="1 2" key="1">
    <citation type="submission" date="2024-08" db="EMBL/GenBank/DDBJ databases">
        <title>Tateyamaria sp. nov., isolated from marine algae.</title>
        <authorList>
            <person name="Choi B.J."/>
            <person name="Kim J.M."/>
            <person name="Lee J.K."/>
            <person name="Choi D.G."/>
            <person name="Bayburt H."/>
            <person name="Baek J.H."/>
            <person name="Han D.M."/>
            <person name="Jeon C.O."/>
        </authorList>
    </citation>
    <scope>NUCLEOTIDE SEQUENCE [LARGE SCALE GENOMIC DNA]</scope>
    <source>
        <strain evidence="1 2">KMU-156</strain>
    </source>
</reference>
<gene>
    <name evidence="1" type="ORF">ACERZ8_19380</name>
</gene>
<keyword evidence="2" id="KW-1185">Reference proteome</keyword>
<comment type="caution">
    <text evidence="1">The sequence shown here is derived from an EMBL/GenBank/DDBJ whole genome shotgun (WGS) entry which is preliminary data.</text>
</comment>
<dbReference type="SUPFAM" id="SSF53850">
    <property type="entry name" value="Periplasmic binding protein-like II"/>
    <property type="match status" value="1"/>
</dbReference>
<dbReference type="PANTHER" id="PTHR35841">
    <property type="entry name" value="PHOSPHONATES-BINDING PERIPLASMIC PROTEIN"/>
    <property type="match status" value="1"/>
</dbReference>
<accession>A0ABW8UYC1</accession>
<dbReference type="EMBL" id="JBHDIY010000002">
    <property type="protein sequence ID" value="MFL4471932.1"/>
    <property type="molecule type" value="Genomic_DNA"/>
</dbReference>
<dbReference type="Gene3D" id="3.40.190.10">
    <property type="entry name" value="Periplasmic binding protein-like II"/>
    <property type="match status" value="1"/>
</dbReference>
<dbReference type="RefSeq" id="WP_407593805.1">
    <property type="nucleotide sequence ID" value="NZ_JBHDIY010000002.1"/>
</dbReference>